<evidence type="ECO:0000313" key="2">
    <source>
        <dbReference type="EMBL" id="CAI9299587.1"/>
    </source>
</evidence>
<name>A0AA35ZXP9_LACSI</name>
<dbReference type="EMBL" id="OX465084">
    <property type="protein sequence ID" value="CAI9299587.1"/>
    <property type="molecule type" value="Genomic_DNA"/>
</dbReference>
<feature type="transmembrane region" description="Helical" evidence="1">
    <location>
        <begin position="100"/>
        <end position="120"/>
    </location>
</feature>
<keyword evidence="1" id="KW-1133">Transmembrane helix</keyword>
<proteinExistence type="predicted"/>
<dbReference type="Proteomes" id="UP001177003">
    <property type="component" value="Chromosome 8"/>
</dbReference>
<dbReference type="PANTHER" id="PTHR34656">
    <property type="entry name" value="PYRROLINE-5-CARBOXYLATE REDUCTASE"/>
    <property type="match status" value="1"/>
</dbReference>
<gene>
    <name evidence="2" type="ORF">LSALG_LOCUS38286</name>
</gene>
<keyword evidence="3" id="KW-1185">Reference proteome</keyword>
<reference evidence="2" key="1">
    <citation type="submission" date="2023-04" db="EMBL/GenBank/DDBJ databases">
        <authorList>
            <person name="Vijverberg K."/>
            <person name="Xiong W."/>
            <person name="Schranz E."/>
        </authorList>
    </citation>
    <scope>NUCLEOTIDE SEQUENCE</scope>
</reference>
<feature type="transmembrane region" description="Helical" evidence="1">
    <location>
        <begin position="38"/>
        <end position="62"/>
    </location>
</feature>
<protein>
    <submittedName>
        <fullName evidence="2">Uncharacterized protein</fullName>
    </submittedName>
</protein>
<feature type="transmembrane region" description="Helical" evidence="1">
    <location>
        <begin position="74"/>
        <end position="94"/>
    </location>
</feature>
<sequence>MGQNGNVLSYESPSSPAAMSPPNLSYLLQLISRRRTSILLAFLVCVIVLSSWNLLNFLLSWYGSVMATSPSSPVWWPAIYASVTVGLIFGVLAMAAALVVAVPATVVIWISVLVLMTFCGKRREWVVEEGRKLTVEMSRTVGMVVIKEGNLVAAVCAVFGYFVLVRYGGVEHGL</sequence>
<evidence type="ECO:0000256" key="1">
    <source>
        <dbReference type="SAM" id="Phobius"/>
    </source>
</evidence>
<keyword evidence="1" id="KW-0812">Transmembrane</keyword>
<dbReference type="AlphaFoldDB" id="A0AA35ZXP9"/>
<evidence type="ECO:0000313" key="3">
    <source>
        <dbReference type="Proteomes" id="UP001177003"/>
    </source>
</evidence>
<keyword evidence="1" id="KW-0472">Membrane</keyword>
<feature type="transmembrane region" description="Helical" evidence="1">
    <location>
        <begin position="141"/>
        <end position="164"/>
    </location>
</feature>
<accession>A0AA35ZXP9</accession>
<dbReference type="PANTHER" id="PTHR34656:SF1">
    <property type="entry name" value="PYRROLINE-5-CARBOXYLATE REDUCTASE"/>
    <property type="match status" value="1"/>
</dbReference>
<organism evidence="2 3">
    <name type="scientific">Lactuca saligna</name>
    <name type="common">Willowleaf lettuce</name>
    <dbReference type="NCBI Taxonomy" id="75948"/>
    <lineage>
        <taxon>Eukaryota</taxon>
        <taxon>Viridiplantae</taxon>
        <taxon>Streptophyta</taxon>
        <taxon>Embryophyta</taxon>
        <taxon>Tracheophyta</taxon>
        <taxon>Spermatophyta</taxon>
        <taxon>Magnoliopsida</taxon>
        <taxon>eudicotyledons</taxon>
        <taxon>Gunneridae</taxon>
        <taxon>Pentapetalae</taxon>
        <taxon>asterids</taxon>
        <taxon>campanulids</taxon>
        <taxon>Asterales</taxon>
        <taxon>Asteraceae</taxon>
        <taxon>Cichorioideae</taxon>
        <taxon>Cichorieae</taxon>
        <taxon>Lactucinae</taxon>
        <taxon>Lactuca</taxon>
    </lineage>
</organism>